<organism evidence="5 6">
    <name type="scientific">Tengunoibacter tsumagoiensis</name>
    <dbReference type="NCBI Taxonomy" id="2014871"/>
    <lineage>
        <taxon>Bacteria</taxon>
        <taxon>Bacillati</taxon>
        <taxon>Chloroflexota</taxon>
        <taxon>Ktedonobacteria</taxon>
        <taxon>Ktedonobacterales</taxon>
        <taxon>Dictyobacteraceae</taxon>
        <taxon>Tengunoibacter</taxon>
    </lineage>
</organism>
<dbReference type="Gene3D" id="3.40.250.10">
    <property type="entry name" value="Rhodanese-like domain"/>
    <property type="match status" value="1"/>
</dbReference>
<dbReference type="InterPro" id="IPR000594">
    <property type="entry name" value="ThiF_NAD_FAD-bd"/>
</dbReference>
<name>A0A401ZZC8_9CHLR</name>
<dbReference type="GO" id="GO:0005829">
    <property type="term" value="C:cytosol"/>
    <property type="evidence" value="ECO:0007669"/>
    <property type="project" value="TreeGrafter"/>
</dbReference>
<evidence type="ECO:0000256" key="2">
    <source>
        <dbReference type="ARBA" id="ARBA00022741"/>
    </source>
</evidence>
<dbReference type="CDD" id="cd00158">
    <property type="entry name" value="RHOD"/>
    <property type="match status" value="1"/>
</dbReference>
<dbReference type="GO" id="GO:0016779">
    <property type="term" value="F:nucleotidyltransferase activity"/>
    <property type="evidence" value="ECO:0007669"/>
    <property type="project" value="TreeGrafter"/>
</dbReference>
<dbReference type="OrthoDB" id="9800872at2"/>
<evidence type="ECO:0000313" key="6">
    <source>
        <dbReference type="Proteomes" id="UP000287352"/>
    </source>
</evidence>
<sequence>MGDAFREILRRARQQVPEWTPTQVNEALAHQTGSTPDDDAFVLVDVREKIEWNEGYIPGAVHVPRGHLESQIEEVVPDKSEKVVLYCAGGVRSLMAATTLQQMGYKNVISMAGGFGQWKGGGYKFTLPRTLSDAQSKRYSRHLLVPEVGEKGQLKLLDSKVLLIGAGGLGSPSALYLAAAGVGTIGIIDADTVDDSNLQRQVIHTTERIGQYKAESARKAINDLNPDVKVVTYIERLDETNVQKLVDEYDVILDGTDNFPTRYLLNDAAIIANKPVVHGSVFRFEGQVTVFKPYDGPCYRCLYPEPPPPALAPSCAEAGVLGVLPGIIGLLQATEAIKLLLNIGEPLVGRILTYDALAGEFNEIRPYHNPQCPACGENGHPENLPTYGDVCAVPARS</sequence>
<reference evidence="6" key="1">
    <citation type="submission" date="2018-12" db="EMBL/GenBank/DDBJ databases">
        <title>Tengunoibacter tsumagoiensis gen. nov., sp. nov., Dictyobacter kobayashii sp. nov., D. alpinus sp. nov., and D. joshuensis sp. nov. and description of Dictyobacteraceae fam. nov. within the order Ktedonobacterales isolated from Tengu-no-mugimeshi.</title>
        <authorList>
            <person name="Wang C.M."/>
            <person name="Zheng Y."/>
            <person name="Sakai Y."/>
            <person name="Toyoda A."/>
            <person name="Minakuchi Y."/>
            <person name="Abe K."/>
            <person name="Yokota A."/>
            <person name="Yabe S."/>
        </authorList>
    </citation>
    <scope>NUCLEOTIDE SEQUENCE [LARGE SCALE GENOMIC DNA]</scope>
    <source>
        <strain evidence="6">Uno3</strain>
    </source>
</reference>
<dbReference type="Pfam" id="PF00899">
    <property type="entry name" value="ThiF"/>
    <property type="match status" value="1"/>
</dbReference>
<dbReference type="NCBIfam" id="NF006444">
    <property type="entry name" value="PRK08762.1"/>
    <property type="match status" value="1"/>
</dbReference>
<dbReference type="PANTHER" id="PTHR10953:SF102">
    <property type="entry name" value="ADENYLYLTRANSFERASE AND SULFURTRANSFERASE MOCS3"/>
    <property type="match status" value="1"/>
</dbReference>
<keyword evidence="2" id="KW-0547">Nucleotide-binding</keyword>
<proteinExistence type="predicted"/>
<dbReference type="GO" id="GO:0008146">
    <property type="term" value="F:sulfotransferase activity"/>
    <property type="evidence" value="ECO:0007669"/>
    <property type="project" value="TreeGrafter"/>
</dbReference>
<dbReference type="NCBIfam" id="NF004281">
    <property type="entry name" value="PRK05690.1"/>
    <property type="match status" value="1"/>
</dbReference>
<dbReference type="AlphaFoldDB" id="A0A401ZZC8"/>
<keyword evidence="3" id="KW-0067">ATP-binding</keyword>
<dbReference type="Pfam" id="PF00581">
    <property type="entry name" value="Rhodanese"/>
    <property type="match status" value="1"/>
</dbReference>
<dbReference type="PANTHER" id="PTHR10953">
    <property type="entry name" value="UBIQUITIN-ACTIVATING ENZYME E1"/>
    <property type="match status" value="1"/>
</dbReference>
<dbReference type="PROSITE" id="PS50206">
    <property type="entry name" value="RHODANESE_3"/>
    <property type="match status" value="1"/>
</dbReference>
<dbReference type="Proteomes" id="UP000287352">
    <property type="component" value="Unassembled WGS sequence"/>
</dbReference>
<dbReference type="InterPro" id="IPR035985">
    <property type="entry name" value="Ubiquitin-activating_enz"/>
</dbReference>
<evidence type="ECO:0000313" key="5">
    <source>
        <dbReference type="EMBL" id="GCE12207.1"/>
    </source>
</evidence>
<evidence type="ECO:0000256" key="1">
    <source>
        <dbReference type="ARBA" id="ARBA00022679"/>
    </source>
</evidence>
<dbReference type="InterPro" id="IPR001763">
    <property type="entry name" value="Rhodanese-like_dom"/>
</dbReference>
<dbReference type="SUPFAM" id="SSF69572">
    <property type="entry name" value="Activating enzymes of the ubiquitin-like proteins"/>
    <property type="match status" value="1"/>
</dbReference>
<dbReference type="GO" id="GO:0008641">
    <property type="term" value="F:ubiquitin-like modifier activating enzyme activity"/>
    <property type="evidence" value="ECO:0007669"/>
    <property type="project" value="InterPro"/>
</dbReference>
<dbReference type="RefSeq" id="WP_126579844.1">
    <property type="nucleotide sequence ID" value="NZ_BIFR01000001.1"/>
</dbReference>
<evidence type="ECO:0000259" key="4">
    <source>
        <dbReference type="PROSITE" id="PS50206"/>
    </source>
</evidence>
<keyword evidence="6" id="KW-1185">Reference proteome</keyword>
<dbReference type="GO" id="GO:0005524">
    <property type="term" value="F:ATP binding"/>
    <property type="evidence" value="ECO:0007669"/>
    <property type="project" value="UniProtKB-KW"/>
</dbReference>
<evidence type="ECO:0000256" key="3">
    <source>
        <dbReference type="ARBA" id="ARBA00022840"/>
    </source>
</evidence>
<gene>
    <name evidence="5" type="ORF">KTT_20660</name>
</gene>
<dbReference type="CDD" id="cd00757">
    <property type="entry name" value="ThiF_MoeB_HesA_family"/>
    <property type="match status" value="1"/>
</dbReference>
<keyword evidence="1" id="KW-0808">Transferase</keyword>
<accession>A0A401ZZC8</accession>
<dbReference type="InterPro" id="IPR045886">
    <property type="entry name" value="ThiF/MoeB/HesA"/>
</dbReference>
<dbReference type="FunFam" id="3.40.50.720:FF:000033">
    <property type="entry name" value="Adenylyltransferase and sulfurtransferase MOCS3"/>
    <property type="match status" value="1"/>
</dbReference>
<feature type="domain" description="Rhodanese" evidence="4">
    <location>
        <begin position="37"/>
        <end position="127"/>
    </location>
</feature>
<dbReference type="InterPro" id="IPR036873">
    <property type="entry name" value="Rhodanese-like_dom_sf"/>
</dbReference>
<dbReference type="SUPFAM" id="SSF52821">
    <property type="entry name" value="Rhodanese/Cell cycle control phosphatase"/>
    <property type="match status" value="1"/>
</dbReference>
<protein>
    <submittedName>
        <fullName evidence="5">Molybdopterin biosynthesis protein MoeB</fullName>
    </submittedName>
</protein>
<dbReference type="Gene3D" id="3.40.50.720">
    <property type="entry name" value="NAD(P)-binding Rossmann-like Domain"/>
    <property type="match status" value="1"/>
</dbReference>
<dbReference type="SMART" id="SM00450">
    <property type="entry name" value="RHOD"/>
    <property type="match status" value="1"/>
</dbReference>
<comment type="caution">
    <text evidence="5">The sequence shown here is derived from an EMBL/GenBank/DDBJ whole genome shotgun (WGS) entry which is preliminary data.</text>
</comment>
<dbReference type="GO" id="GO:0004792">
    <property type="term" value="F:thiosulfate-cyanide sulfurtransferase activity"/>
    <property type="evidence" value="ECO:0007669"/>
    <property type="project" value="TreeGrafter"/>
</dbReference>
<dbReference type="EMBL" id="BIFR01000001">
    <property type="protein sequence ID" value="GCE12207.1"/>
    <property type="molecule type" value="Genomic_DNA"/>
</dbReference>